<dbReference type="Pfam" id="PF13347">
    <property type="entry name" value="MFS_2"/>
    <property type="match status" value="1"/>
</dbReference>
<evidence type="ECO:0000313" key="3">
    <source>
        <dbReference type="EMBL" id="CUH68929.1"/>
    </source>
</evidence>
<dbReference type="GO" id="GO:0008643">
    <property type="term" value="P:carbohydrate transport"/>
    <property type="evidence" value="ECO:0007669"/>
    <property type="project" value="InterPro"/>
</dbReference>
<dbReference type="PANTHER" id="PTHR11328">
    <property type="entry name" value="MAJOR FACILITATOR SUPERFAMILY DOMAIN-CONTAINING PROTEIN"/>
    <property type="match status" value="1"/>
</dbReference>
<dbReference type="GO" id="GO:0015293">
    <property type="term" value="F:symporter activity"/>
    <property type="evidence" value="ECO:0007669"/>
    <property type="project" value="InterPro"/>
</dbReference>
<keyword evidence="5" id="KW-1185">Reference proteome</keyword>
<feature type="transmembrane region" description="Helical" evidence="2">
    <location>
        <begin position="343"/>
        <end position="367"/>
    </location>
</feature>
<dbReference type="InterPro" id="IPR036259">
    <property type="entry name" value="MFS_trans_sf"/>
</dbReference>
<dbReference type="SUPFAM" id="SSF103473">
    <property type="entry name" value="MFS general substrate transporter"/>
    <property type="match status" value="2"/>
</dbReference>
<protein>
    <submittedName>
        <fullName evidence="4">Glucuronide transporter</fullName>
    </submittedName>
</protein>
<dbReference type="AlphaFoldDB" id="A0A0P1FLA5"/>
<feature type="transmembrane region" description="Helical" evidence="2">
    <location>
        <begin position="175"/>
        <end position="195"/>
    </location>
</feature>
<feature type="transmembrane region" description="Helical" evidence="2">
    <location>
        <begin position="39"/>
        <end position="58"/>
    </location>
</feature>
<evidence type="ECO:0000256" key="2">
    <source>
        <dbReference type="SAM" id="Phobius"/>
    </source>
</evidence>
<sequence length="423" mass="44814">MTPATRLYPKVALFAAVLASAGIPLYIHLPSFAASELGIDLATLGGVLITIRLIDLIQDPVLGWLVDRYAPQRLRLSQIGLAGLALGFLMLFVLPAPIAPLPWLMAALIVVFTSYSLLHILFYGQGVTLAGGSQPHAHLKLAGWREAGLLGGVLIAASAPQILITLGRDAPYREFGLLLVTLIALAALSTRALWVGPAGHPVTRRKLNLRQLWAPAPMWLLLIGLINALPVALSSTLFIFFVEDRLQLPNLTGPFLLLFFLSAGLAAPFWAMAAKRWGARQVLVPAMTLAIFSFGWAAVLEPGSTWGFTIVCLASGAALAADMVILPALFAASLARFELPEGIGFGLWSFAAKVALAVAAAVALPALQAAGYSPAAQNGVEALNALGLAYAVVPSLLKLIAIFLLLATPRQMLYPESLQSTRT</sequence>
<comment type="similarity">
    <text evidence="1">Belongs to the sodium:galactoside symporter (TC 2.A.2) family.</text>
</comment>
<evidence type="ECO:0000256" key="1">
    <source>
        <dbReference type="ARBA" id="ARBA00009617"/>
    </source>
</evidence>
<reference evidence="3 5" key="2">
    <citation type="submission" date="2015-09" db="EMBL/GenBank/DDBJ databases">
        <authorList>
            <person name="Rodrigo-Torres L."/>
            <person name="Arahal D.R."/>
        </authorList>
    </citation>
    <scope>NUCLEOTIDE SEQUENCE [LARGE SCALE GENOMIC DNA]</scope>
    <source>
        <strain evidence="3 5">CECT 5118</strain>
    </source>
</reference>
<dbReference type="RefSeq" id="WP_058242764.1">
    <property type="nucleotide sequence ID" value="NZ_CYSB01000036.1"/>
</dbReference>
<feature type="transmembrane region" description="Helical" evidence="2">
    <location>
        <begin position="282"/>
        <end position="300"/>
    </location>
</feature>
<feature type="transmembrane region" description="Helical" evidence="2">
    <location>
        <begin position="7"/>
        <end position="27"/>
    </location>
</feature>
<organism evidence="4 6">
    <name type="scientific">Thalassovita autumnalis</name>
    <dbReference type="NCBI Taxonomy" id="2072972"/>
    <lineage>
        <taxon>Bacteria</taxon>
        <taxon>Pseudomonadati</taxon>
        <taxon>Pseudomonadota</taxon>
        <taxon>Alphaproteobacteria</taxon>
        <taxon>Rhodobacterales</taxon>
        <taxon>Roseobacteraceae</taxon>
        <taxon>Thalassovita</taxon>
    </lineage>
</organism>
<evidence type="ECO:0000313" key="6">
    <source>
        <dbReference type="Proteomes" id="UP000051887"/>
    </source>
</evidence>
<keyword evidence="2" id="KW-0812">Transmembrane</keyword>
<feature type="transmembrane region" description="Helical" evidence="2">
    <location>
        <begin position="104"/>
        <end position="123"/>
    </location>
</feature>
<evidence type="ECO:0000313" key="5">
    <source>
        <dbReference type="Proteomes" id="UP000051086"/>
    </source>
</evidence>
<feature type="transmembrane region" description="Helical" evidence="2">
    <location>
        <begin position="216"/>
        <end position="241"/>
    </location>
</feature>
<accession>A0A0P1FLA5</accession>
<dbReference type="EMBL" id="CYSC01000020">
    <property type="protein sequence ID" value="CUH71461.1"/>
    <property type="molecule type" value="Genomic_DNA"/>
</dbReference>
<keyword evidence="2" id="KW-1133">Transmembrane helix</keyword>
<dbReference type="EMBL" id="CYSB01000036">
    <property type="protein sequence ID" value="CUH68929.1"/>
    <property type="molecule type" value="Genomic_DNA"/>
</dbReference>
<dbReference type="GO" id="GO:0005886">
    <property type="term" value="C:plasma membrane"/>
    <property type="evidence" value="ECO:0007669"/>
    <property type="project" value="TreeGrafter"/>
</dbReference>
<dbReference type="Proteomes" id="UP000051086">
    <property type="component" value="Unassembled WGS sequence"/>
</dbReference>
<feature type="transmembrane region" description="Helical" evidence="2">
    <location>
        <begin position="387"/>
        <end position="407"/>
    </location>
</feature>
<gene>
    <name evidence="3" type="ORF">TL5118_02888</name>
    <name evidence="4" type="ORF">TL5120_01247</name>
</gene>
<dbReference type="OrthoDB" id="181905at2"/>
<proteinExistence type="inferred from homology"/>
<dbReference type="Gene3D" id="1.20.1250.20">
    <property type="entry name" value="MFS general substrate transporter like domains"/>
    <property type="match status" value="2"/>
</dbReference>
<feature type="transmembrane region" description="Helical" evidence="2">
    <location>
        <begin position="253"/>
        <end position="270"/>
    </location>
</feature>
<keyword evidence="2" id="KW-0472">Membrane</keyword>
<evidence type="ECO:0000313" key="4">
    <source>
        <dbReference type="EMBL" id="CUH71461.1"/>
    </source>
</evidence>
<dbReference type="PANTHER" id="PTHR11328:SF24">
    <property type="entry name" value="MAJOR FACILITATOR SUPERFAMILY (MFS) PROFILE DOMAIN-CONTAINING PROTEIN"/>
    <property type="match status" value="1"/>
</dbReference>
<name>A0A0P1FLA5_9RHOB</name>
<feature type="transmembrane region" description="Helical" evidence="2">
    <location>
        <begin position="306"/>
        <end position="331"/>
    </location>
</feature>
<dbReference type="InterPro" id="IPR039672">
    <property type="entry name" value="MFS_2"/>
</dbReference>
<feature type="transmembrane region" description="Helical" evidence="2">
    <location>
        <begin position="79"/>
        <end position="98"/>
    </location>
</feature>
<dbReference type="Proteomes" id="UP000051887">
    <property type="component" value="Unassembled WGS sequence"/>
</dbReference>
<feature type="transmembrane region" description="Helical" evidence="2">
    <location>
        <begin position="144"/>
        <end position="163"/>
    </location>
</feature>
<reference evidence="4 6" key="1">
    <citation type="submission" date="2015-09" db="EMBL/GenBank/DDBJ databases">
        <authorList>
            <consortium name="Swine Surveillance"/>
        </authorList>
    </citation>
    <scope>NUCLEOTIDE SEQUENCE [LARGE SCALE GENOMIC DNA]</scope>
    <source>
        <strain evidence="4 6">5120</strain>
    </source>
</reference>